<gene>
    <name evidence="1" type="ORF">D7V20_00300</name>
</gene>
<dbReference type="EMBL" id="RAXT01000001">
    <property type="protein sequence ID" value="RKG40868.1"/>
    <property type="molecule type" value="Genomic_DNA"/>
</dbReference>
<sequence length="194" mass="22887">MAIYLIRHAESMGNINGRTASHASIELTDLGHEQARKLVTQLPCADHVYISAFKRTQQTAQPLLDRDQLVAKIYAIEEFSYLSDLRCQNTTLEERKPWVDRYWSRLDVDYLDGTDAESFRTFYQRVLSFRQHLLAIQFDFIDRNLMVFSHGQFLKLFNMLNEQERVLSASLMSDFRAQMLHHPIQNTEYFIFNQ</sequence>
<protein>
    <submittedName>
        <fullName evidence="1">Phosphoglycerate mutase family protein</fullName>
    </submittedName>
</protein>
<evidence type="ECO:0000313" key="1">
    <source>
        <dbReference type="EMBL" id="RKG40868.1"/>
    </source>
</evidence>
<evidence type="ECO:0000313" key="2">
    <source>
        <dbReference type="Proteomes" id="UP000280405"/>
    </source>
</evidence>
<dbReference type="Gene3D" id="3.40.50.1240">
    <property type="entry name" value="Phosphoglycerate mutase-like"/>
    <property type="match status" value="1"/>
</dbReference>
<dbReference type="Proteomes" id="UP000280405">
    <property type="component" value="Unassembled WGS sequence"/>
</dbReference>
<dbReference type="CDD" id="cd07067">
    <property type="entry name" value="HP_PGM_like"/>
    <property type="match status" value="1"/>
</dbReference>
<dbReference type="InterPro" id="IPR013078">
    <property type="entry name" value="His_Pase_superF_clade-1"/>
</dbReference>
<organism evidence="1 2">
    <name type="scientific">Acinetobacter rongchengensis</name>
    <dbReference type="NCBI Taxonomy" id="2419601"/>
    <lineage>
        <taxon>Bacteria</taxon>
        <taxon>Pseudomonadati</taxon>
        <taxon>Pseudomonadota</taxon>
        <taxon>Gammaproteobacteria</taxon>
        <taxon>Moraxellales</taxon>
        <taxon>Moraxellaceae</taxon>
        <taxon>Acinetobacter</taxon>
    </lineage>
</organism>
<dbReference type="AlphaFoldDB" id="A0A3A8F393"/>
<accession>A0A3A8F393</accession>
<dbReference type="InterPro" id="IPR029033">
    <property type="entry name" value="His_PPase_superfam"/>
</dbReference>
<dbReference type="OrthoDB" id="9082843at2"/>
<dbReference type="GO" id="GO:0016791">
    <property type="term" value="F:phosphatase activity"/>
    <property type="evidence" value="ECO:0007669"/>
    <property type="project" value="TreeGrafter"/>
</dbReference>
<name>A0A3A8F393_9GAMM</name>
<reference evidence="1 2" key="1">
    <citation type="submission" date="2018-09" db="EMBL/GenBank/DDBJ databases">
        <title>The draft genome of Acinetobacter spp. strains.</title>
        <authorList>
            <person name="Qin J."/>
            <person name="Feng Y."/>
            <person name="Zong Z."/>
        </authorList>
    </citation>
    <scope>NUCLEOTIDE SEQUENCE [LARGE SCALE GENOMIC DNA]</scope>
    <source>
        <strain evidence="1 2">WCHAc060115</strain>
    </source>
</reference>
<dbReference type="RefSeq" id="WP_120382369.1">
    <property type="nucleotide sequence ID" value="NZ_RAXT01000001.1"/>
</dbReference>
<comment type="caution">
    <text evidence="1">The sequence shown here is derived from an EMBL/GenBank/DDBJ whole genome shotgun (WGS) entry which is preliminary data.</text>
</comment>
<dbReference type="PANTHER" id="PTHR48100">
    <property type="entry name" value="BROAD-SPECIFICITY PHOSPHATASE YOR283W-RELATED"/>
    <property type="match status" value="1"/>
</dbReference>
<proteinExistence type="predicted"/>
<dbReference type="InterPro" id="IPR050275">
    <property type="entry name" value="PGM_Phosphatase"/>
</dbReference>
<dbReference type="SUPFAM" id="SSF53254">
    <property type="entry name" value="Phosphoglycerate mutase-like"/>
    <property type="match status" value="1"/>
</dbReference>
<dbReference type="Pfam" id="PF00300">
    <property type="entry name" value="His_Phos_1"/>
    <property type="match status" value="1"/>
</dbReference>
<dbReference type="SMART" id="SM00855">
    <property type="entry name" value="PGAM"/>
    <property type="match status" value="1"/>
</dbReference>
<keyword evidence="2" id="KW-1185">Reference proteome</keyword>